<sequence length="49" mass="5512">MTLETAALSSKTITGRKKTWQEMVSILHVRNNTTLKSMQVPKHISEAKS</sequence>
<name>A0A2P2PU04_RHIMU</name>
<protein>
    <submittedName>
        <fullName evidence="1">Uncharacterized protein</fullName>
    </submittedName>
</protein>
<accession>A0A2P2PU04</accession>
<organism evidence="1">
    <name type="scientific">Rhizophora mucronata</name>
    <name type="common">Asiatic mangrove</name>
    <dbReference type="NCBI Taxonomy" id="61149"/>
    <lineage>
        <taxon>Eukaryota</taxon>
        <taxon>Viridiplantae</taxon>
        <taxon>Streptophyta</taxon>
        <taxon>Embryophyta</taxon>
        <taxon>Tracheophyta</taxon>
        <taxon>Spermatophyta</taxon>
        <taxon>Magnoliopsida</taxon>
        <taxon>eudicotyledons</taxon>
        <taxon>Gunneridae</taxon>
        <taxon>Pentapetalae</taxon>
        <taxon>rosids</taxon>
        <taxon>fabids</taxon>
        <taxon>Malpighiales</taxon>
        <taxon>Rhizophoraceae</taxon>
        <taxon>Rhizophora</taxon>
    </lineage>
</organism>
<evidence type="ECO:0000313" key="1">
    <source>
        <dbReference type="EMBL" id="MBX58210.1"/>
    </source>
</evidence>
<dbReference type="EMBL" id="GGEC01077726">
    <property type="protein sequence ID" value="MBX58210.1"/>
    <property type="molecule type" value="Transcribed_RNA"/>
</dbReference>
<reference evidence="1" key="1">
    <citation type="submission" date="2018-02" db="EMBL/GenBank/DDBJ databases">
        <title>Rhizophora mucronata_Transcriptome.</title>
        <authorList>
            <person name="Meera S.P."/>
            <person name="Sreeshan A."/>
            <person name="Augustine A."/>
        </authorList>
    </citation>
    <scope>NUCLEOTIDE SEQUENCE</scope>
    <source>
        <tissue evidence="1">Leaf</tissue>
    </source>
</reference>
<dbReference type="AlphaFoldDB" id="A0A2P2PU04"/>
<proteinExistence type="predicted"/>